<evidence type="ECO:0000313" key="2">
    <source>
        <dbReference type="EMBL" id="PSL02689.1"/>
    </source>
</evidence>
<keyword evidence="3" id="KW-1185">Reference proteome</keyword>
<dbReference type="Proteomes" id="UP000240708">
    <property type="component" value="Unassembled WGS sequence"/>
</dbReference>
<reference evidence="2 3" key="1">
    <citation type="submission" date="2018-03" db="EMBL/GenBank/DDBJ databases">
        <title>Genomic Encyclopedia of Archaeal and Bacterial Type Strains, Phase II (KMG-II): from individual species to whole genera.</title>
        <authorList>
            <person name="Goeker M."/>
        </authorList>
    </citation>
    <scope>NUCLEOTIDE SEQUENCE [LARGE SCALE GENOMIC DNA]</scope>
    <source>
        <strain evidence="2 3">DSM 28057</strain>
    </source>
</reference>
<accession>A0A2P8DZR0</accession>
<dbReference type="AlphaFoldDB" id="A0A2P8DZR0"/>
<dbReference type="OrthoDB" id="862900at2"/>
<evidence type="ECO:0000313" key="3">
    <source>
        <dbReference type="Proteomes" id="UP000240708"/>
    </source>
</evidence>
<gene>
    <name evidence="2" type="ORF">CLV48_109159</name>
</gene>
<sequence length="458" mass="52898">MRRYLVIGLLYFLGFPSLTSAQDSTNTSKSTVPVEGTMGFRTFWMSTSYFEDFKGDYALGQAAFLRLKTKDFRGFSIAARYTLFANVWSSDLLDRDPITGNFNRYEVGLFDVTNPAERFFGKLEELQLKYQSKKITGVFGRMDINTPFINPQDGRLSPTFVQGAQLAYRPNNTHHFTGYIIDRISPRSTSGWYDVGETFGLYPVGQSTFGKPSLYKGKTNSHFVSILEWKGQVLPEMSLQFNHTFVDNVSSTYFLQALNDWKQPGRRYDLFTGTQFILQHGVVEGGNPDRTLQFKHPEDLNYVFSGRIGIKNPKMQWHLNYTRIDGRGRFLSPREWGRDPFFTFIPRERNEGFNQVDAITTYYQRNLPSAGLQLYGFAGLHFLPDPTDVEINKFGFPSYAQANLGGRYTPDWSKGLDFHLILMSKINIREGEMKPQWIYNKVDMFHVNFIVNYQLTWK</sequence>
<evidence type="ECO:0008006" key="4">
    <source>
        <dbReference type="Google" id="ProtNLM"/>
    </source>
</evidence>
<proteinExistence type="predicted"/>
<protein>
    <recommendedName>
        <fullName evidence="4">Outer membrane OprD family porin</fullName>
    </recommendedName>
</protein>
<dbReference type="InterPro" id="IPR023614">
    <property type="entry name" value="Porin_dom_sf"/>
</dbReference>
<dbReference type="EMBL" id="PYGF01000009">
    <property type="protein sequence ID" value="PSL02689.1"/>
    <property type="molecule type" value="Genomic_DNA"/>
</dbReference>
<feature type="signal peptide" evidence="1">
    <location>
        <begin position="1"/>
        <end position="21"/>
    </location>
</feature>
<keyword evidence="1" id="KW-0732">Signal</keyword>
<evidence type="ECO:0000256" key="1">
    <source>
        <dbReference type="SAM" id="SignalP"/>
    </source>
</evidence>
<dbReference type="RefSeq" id="WP_106568240.1">
    <property type="nucleotide sequence ID" value="NZ_PYGF01000009.1"/>
</dbReference>
<dbReference type="Gene3D" id="2.40.160.10">
    <property type="entry name" value="Porin"/>
    <property type="match status" value="1"/>
</dbReference>
<comment type="caution">
    <text evidence="2">The sequence shown here is derived from an EMBL/GenBank/DDBJ whole genome shotgun (WGS) entry which is preliminary data.</text>
</comment>
<feature type="chain" id="PRO_5015173904" description="Outer membrane OprD family porin" evidence="1">
    <location>
        <begin position="22"/>
        <end position="458"/>
    </location>
</feature>
<organism evidence="2 3">
    <name type="scientific">Cecembia rubra</name>
    <dbReference type="NCBI Taxonomy" id="1485585"/>
    <lineage>
        <taxon>Bacteria</taxon>
        <taxon>Pseudomonadati</taxon>
        <taxon>Bacteroidota</taxon>
        <taxon>Cytophagia</taxon>
        <taxon>Cytophagales</taxon>
        <taxon>Cyclobacteriaceae</taxon>
        <taxon>Cecembia</taxon>
    </lineage>
</organism>
<name>A0A2P8DZR0_9BACT</name>